<dbReference type="HOGENOM" id="CLU_1777008_0_0_1"/>
<reference evidence="1 2" key="1">
    <citation type="journal article" date="2011" name="PLoS Pathog.">
        <title>Genomic and proteomic analyses of the fungus Arthrobotrys oligospora provide insights into nematode-trap formation.</title>
        <authorList>
            <person name="Yang J."/>
            <person name="Wang L."/>
            <person name="Ji X."/>
            <person name="Feng Y."/>
            <person name="Li X."/>
            <person name="Zou C."/>
            <person name="Xu J."/>
            <person name="Ren Y."/>
            <person name="Mi Q."/>
            <person name="Wu J."/>
            <person name="Liu S."/>
            <person name="Liu Y."/>
            <person name="Huang X."/>
            <person name="Wang H."/>
            <person name="Niu X."/>
            <person name="Li J."/>
            <person name="Liang L."/>
            <person name="Luo Y."/>
            <person name="Ji K."/>
            <person name="Zhou W."/>
            <person name="Yu Z."/>
            <person name="Li G."/>
            <person name="Liu Y."/>
            <person name="Li L."/>
            <person name="Qiao M."/>
            <person name="Feng L."/>
            <person name="Zhang K.-Q."/>
        </authorList>
    </citation>
    <scope>NUCLEOTIDE SEQUENCE [LARGE SCALE GENOMIC DNA]</scope>
    <source>
        <strain evidence="2">ATCC 24927 / CBS 115.81 / DSM 1491</strain>
    </source>
</reference>
<dbReference type="EMBL" id="ADOT01000165">
    <property type="protein sequence ID" value="EGX47209.1"/>
    <property type="molecule type" value="Genomic_DNA"/>
</dbReference>
<gene>
    <name evidence="1" type="ORF">AOL_s00091g30</name>
</gene>
<keyword evidence="2" id="KW-1185">Reference proteome</keyword>
<sequence length="146" mass="16187">MNVLKRLCASGRFNSVSVEIVHLDPGVLPPSEVPRFTVAKHTLAFVCAPMDPQLPYGTGVYEYSNLLEPKLQTIHAVYTSLIDCIFRFEAMDILINIPEFTVYNTVDCLLRSPQYLLDCHKSLCAETRKLAAVVGLAEKLSAEAAE</sequence>
<dbReference type="Proteomes" id="UP000008784">
    <property type="component" value="Unassembled WGS sequence"/>
</dbReference>
<evidence type="ECO:0000313" key="1">
    <source>
        <dbReference type="EMBL" id="EGX47209.1"/>
    </source>
</evidence>
<dbReference type="InParanoid" id="G1XHX8"/>
<dbReference type="GeneID" id="22895069"/>
<organism evidence="1 2">
    <name type="scientific">Arthrobotrys oligospora (strain ATCC 24927 / CBS 115.81 / DSM 1491)</name>
    <name type="common">Nematode-trapping fungus</name>
    <name type="synonym">Didymozoophaga oligospora</name>
    <dbReference type="NCBI Taxonomy" id="756982"/>
    <lineage>
        <taxon>Eukaryota</taxon>
        <taxon>Fungi</taxon>
        <taxon>Dikarya</taxon>
        <taxon>Ascomycota</taxon>
        <taxon>Pezizomycotina</taxon>
        <taxon>Orbiliomycetes</taxon>
        <taxon>Orbiliales</taxon>
        <taxon>Orbiliaceae</taxon>
        <taxon>Orbilia</taxon>
        <taxon>Orbilia oligospora</taxon>
    </lineage>
</organism>
<proteinExistence type="predicted"/>
<protein>
    <submittedName>
        <fullName evidence="1">Uncharacterized protein</fullName>
    </submittedName>
</protein>
<comment type="caution">
    <text evidence="1">The sequence shown here is derived from an EMBL/GenBank/DDBJ whole genome shotgun (WGS) entry which is preliminary data.</text>
</comment>
<dbReference type="RefSeq" id="XP_011124090.1">
    <property type="nucleotide sequence ID" value="XM_011125788.1"/>
</dbReference>
<accession>G1XHX8</accession>
<name>G1XHX8_ARTOA</name>
<evidence type="ECO:0000313" key="2">
    <source>
        <dbReference type="Proteomes" id="UP000008784"/>
    </source>
</evidence>
<dbReference type="AlphaFoldDB" id="G1XHX8"/>